<evidence type="ECO:0000259" key="1">
    <source>
        <dbReference type="PROSITE" id="PS51184"/>
    </source>
</evidence>
<dbReference type="AlphaFoldDB" id="A0A7W9F6U0"/>
<dbReference type="InterPro" id="IPR041667">
    <property type="entry name" value="Cupin_8"/>
</dbReference>
<dbReference type="Pfam" id="PF13621">
    <property type="entry name" value="Cupin_8"/>
    <property type="match status" value="1"/>
</dbReference>
<dbReference type="InterPro" id="IPR014710">
    <property type="entry name" value="RmlC-like_jellyroll"/>
</dbReference>
<dbReference type="Proteomes" id="UP000527324">
    <property type="component" value="Unassembled WGS sequence"/>
</dbReference>
<dbReference type="InterPro" id="IPR003347">
    <property type="entry name" value="JmjC_dom"/>
</dbReference>
<comment type="caution">
    <text evidence="2">The sequence shown here is derived from an EMBL/GenBank/DDBJ whole genome shotgun (WGS) entry which is preliminary data.</text>
</comment>
<feature type="domain" description="JmjC" evidence="1">
    <location>
        <begin position="1"/>
        <end position="140"/>
    </location>
</feature>
<dbReference type="EMBL" id="JACHOQ010000001">
    <property type="protein sequence ID" value="MBB5738372.1"/>
    <property type="molecule type" value="Genomic_DNA"/>
</dbReference>
<dbReference type="PANTHER" id="PTHR12461:SF105">
    <property type="entry name" value="HYPOXIA-INDUCIBLE FACTOR 1-ALPHA INHIBITOR"/>
    <property type="match status" value="1"/>
</dbReference>
<accession>A0A7W9F6U0</accession>
<proteinExistence type="predicted"/>
<dbReference type="PANTHER" id="PTHR12461">
    <property type="entry name" value="HYPOXIA-INDUCIBLE FACTOR 1 ALPHA INHIBITOR-RELATED"/>
    <property type="match status" value="1"/>
</dbReference>
<name>A0A7W9F6U0_9CAUL</name>
<dbReference type="SUPFAM" id="SSF51197">
    <property type="entry name" value="Clavaminate synthase-like"/>
    <property type="match status" value="1"/>
</dbReference>
<evidence type="ECO:0000313" key="2">
    <source>
        <dbReference type="EMBL" id="MBB5738372.1"/>
    </source>
</evidence>
<sequence>MPLLDGKGERRVSLWIGNRVRTAAHWDLPQNLACVVAGRRRFTLFPIEQIRNLYFGPVDFTLSGQPISLVDFIEPDLERHPRFAEAMQHAQVAELEPGDCLYMPSLCIHHVESLDPFSAMINFWWRDAPAYTEAPIFSLLHGLLTLRDLPPRERQAWRAVFDHYLFRPDGEDPMAHIPQDAQGLFATMTPEIKRRLKATLVSHLSR</sequence>
<gene>
    <name evidence="2" type="ORF">GGQ93_000063</name>
</gene>
<keyword evidence="3" id="KW-1185">Reference proteome</keyword>
<dbReference type="PROSITE" id="PS51184">
    <property type="entry name" value="JMJC"/>
    <property type="match status" value="1"/>
</dbReference>
<reference evidence="2 3" key="1">
    <citation type="submission" date="2020-08" db="EMBL/GenBank/DDBJ databases">
        <title>Genomic Encyclopedia of Type Strains, Phase IV (KMG-IV): sequencing the most valuable type-strain genomes for metagenomic binning, comparative biology and taxonomic classification.</title>
        <authorList>
            <person name="Goeker M."/>
        </authorList>
    </citation>
    <scope>NUCLEOTIDE SEQUENCE [LARGE SCALE GENOMIC DNA]</scope>
    <source>
        <strain evidence="2 3">DSM 4731</strain>
    </source>
</reference>
<evidence type="ECO:0000313" key="3">
    <source>
        <dbReference type="Proteomes" id="UP000527324"/>
    </source>
</evidence>
<protein>
    <recommendedName>
        <fullName evidence="1">JmjC domain-containing protein</fullName>
    </recommendedName>
</protein>
<organism evidence="2 3">
    <name type="scientific">Brevundimonas aurantiaca</name>
    <dbReference type="NCBI Taxonomy" id="74316"/>
    <lineage>
        <taxon>Bacteria</taxon>
        <taxon>Pseudomonadati</taxon>
        <taxon>Pseudomonadota</taxon>
        <taxon>Alphaproteobacteria</taxon>
        <taxon>Caulobacterales</taxon>
        <taxon>Caulobacteraceae</taxon>
        <taxon>Brevundimonas</taxon>
    </lineage>
</organism>
<dbReference type="Gene3D" id="2.60.120.10">
    <property type="entry name" value="Jelly Rolls"/>
    <property type="match status" value="1"/>
</dbReference>